<name>A0A9D1W2U6_9FIRM</name>
<dbReference type="PANTHER" id="PTHR30217">
    <property type="entry name" value="PEPTIDASE U32 FAMILY"/>
    <property type="match status" value="1"/>
</dbReference>
<organism evidence="3 4">
    <name type="scientific">Candidatus Lachnoclostridium stercoripullorum</name>
    <dbReference type="NCBI Taxonomy" id="2838635"/>
    <lineage>
        <taxon>Bacteria</taxon>
        <taxon>Bacillati</taxon>
        <taxon>Bacillota</taxon>
        <taxon>Clostridia</taxon>
        <taxon>Lachnospirales</taxon>
        <taxon>Lachnospiraceae</taxon>
    </lineage>
</organism>
<accession>A0A9D1W2U6</accession>
<evidence type="ECO:0000256" key="1">
    <source>
        <dbReference type="SAM" id="MobiDB-lite"/>
    </source>
</evidence>
<dbReference type="InterPro" id="IPR051454">
    <property type="entry name" value="RNA/ubiquinone_mod_enzymes"/>
</dbReference>
<dbReference type="PANTHER" id="PTHR30217:SF10">
    <property type="entry name" value="23S RRNA 5-HYDROXYCYTIDINE C2501 SYNTHASE"/>
    <property type="match status" value="1"/>
</dbReference>
<dbReference type="AlphaFoldDB" id="A0A9D1W2U6"/>
<dbReference type="Pfam" id="PF12392">
    <property type="entry name" value="DUF3656"/>
    <property type="match status" value="1"/>
</dbReference>
<dbReference type="PROSITE" id="PS01276">
    <property type="entry name" value="PEPTIDASE_U32"/>
    <property type="match status" value="1"/>
</dbReference>
<evidence type="ECO:0000313" key="4">
    <source>
        <dbReference type="Proteomes" id="UP000886780"/>
    </source>
</evidence>
<dbReference type="InterPro" id="IPR020988">
    <property type="entry name" value="Pept_U32_collagenase"/>
</dbReference>
<sequence length="751" mass="83376">MSKKRVEILAPAGSYESMTAAVNAGADAVYIGGSRFGARAYANNLDEETMLRAIDYVHLHGCSLYMTVNTLMKEEEMGSLYSYLNPYYMRGLDAAIVQDFGVFSYLREHFPGLHLHASTQMTITGVHGARLLKEMGASRVVTARELSLEEIRQIHDQVDVEIESFVHGALCYCYSGQCLMSSLIGGRSGNRGRCAQPCRLPYEVRQGAGPLNKKDERYVLSLKDLCTLDLIPDMVEAGVYSMKIEGRMKSPRYTAGVVSVYRKYVDRYLERGREGYAVDPADRRLLLDLFDRGGFSDGYYREHNGRHMVALREKPAFREGNQALFDRLDREYVNAEKQEKVEAEAWLTEEEPARLSLALVRGDGERAASVCVEGAAAQAALNQPVTEEKLRKQLGKTGGTPFALDRLDVHVGGRPFLPVQDLNELRRRGFHALEEEILAPFRRGEGLAPADLHQGAGTPGRERGPAKGTMPGGGNGAGETFAPQLTALAERPDVARALAGAPQISRLYLDACLTGAEEWGELAEACRENGKECFLALPQIFRGEARSYFLRQKDRFLAAGFDGCLLRSAEEILFLREEMGWDGRMVFDASLYTFNREAAKTMEALGADELTLPVELNEKELAAAGCAGKELIVYGRLPVMVSAQCVRRTVSGCDRKPELLWLKDRMGKEFPVRNCCRFCCNTIYNADPLSLLGMEKQVRRLGPARLRLQFTMEEPETALKVAEAFGESFLSGREASIPGPFTRGHFKRGVE</sequence>
<gene>
    <name evidence="3" type="ORF">IAA28_01965</name>
</gene>
<proteinExistence type="predicted"/>
<dbReference type="Proteomes" id="UP000886780">
    <property type="component" value="Unassembled WGS sequence"/>
</dbReference>
<reference evidence="3" key="2">
    <citation type="submission" date="2021-04" db="EMBL/GenBank/DDBJ databases">
        <authorList>
            <person name="Gilroy R."/>
        </authorList>
    </citation>
    <scope>NUCLEOTIDE SEQUENCE</scope>
    <source>
        <strain evidence="3">ChiGjej4B4-12881</strain>
    </source>
</reference>
<dbReference type="InterPro" id="IPR001539">
    <property type="entry name" value="Peptidase_U32"/>
</dbReference>
<evidence type="ECO:0000313" key="3">
    <source>
        <dbReference type="EMBL" id="HIX51554.1"/>
    </source>
</evidence>
<comment type="caution">
    <text evidence="3">The sequence shown here is derived from an EMBL/GenBank/DDBJ whole genome shotgun (WGS) entry which is preliminary data.</text>
</comment>
<feature type="region of interest" description="Disordered" evidence="1">
    <location>
        <begin position="448"/>
        <end position="480"/>
    </location>
</feature>
<protein>
    <submittedName>
        <fullName evidence="3">U32 family peptidase</fullName>
    </submittedName>
</protein>
<reference evidence="3" key="1">
    <citation type="journal article" date="2021" name="PeerJ">
        <title>Extensive microbial diversity within the chicken gut microbiome revealed by metagenomics and culture.</title>
        <authorList>
            <person name="Gilroy R."/>
            <person name="Ravi A."/>
            <person name="Getino M."/>
            <person name="Pursley I."/>
            <person name="Horton D.L."/>
            <person name="Alikhan N.F."/>
            <person name="Baker D."/>
            <person name="Gharbi K."/>
            <person name="Hall N."/>
            <person name="Watson M."/>
            <person name="Adriaenssens E.M."/>
            <person name="Foster-Nyarko E."/>
            <person name="Jarju S."/>
            <person name="Secka A."/>
            <person name="Antonio M."/>
            <person name="Oren A."/>
            <person name="Chaudhuri R.R."/>
            <person name="La Ragione R."/>
            <person name="Hildebrand F."/>
            <person name="Pallen M.J."/>
        </authorList>
    </citation>
    <scope>NUCLEOTIDE SEQUENCE</scope>
    <source>
        <strain evidence="3">ChiGjej4B4-12881</strain>
    </source>
</reference>
<dbReference type="Pfam" id="PF01136">
    <property type="entry name" value="Peptidase_U32"/>
    <property type="match status" value="1"/>
</dbReference>
<dbReference type="EMBL" id="DXEU01000035">
    <property type="protein sequence ID" value="HIX51554.1"/>
    <property type="molecule type" value="Genomic_DNA"/>
</dbReference>
<feature type="domain" description="Peptidase U32 collagenase" evidence="2">
    <location>
        <begin position="317"/>
        <end position="437"/>
    </location>
</feature>
<evidence type="ECO:0000259" key="2">
    <source>
        <dbReference type="Pfam" id="PF12392"/>
    </source>
</evidence>